<keyword evidence="1" id="KW-0732">Signal</keyword>
<protein>
    <submittedName>
        <fullName evidence="2">Uncharacterized protein</fullName>
    </submittedName>
</protein>
<dbReference type="OrthoDB" id="4489634at2"/>
<accession>A0A1H7W3N2</accession>
<dbReference type="RefSeq" id="WP_072752875.1">
    <property type="nucleotide sequence ID" value="NZ_FOAW01000024.1"/>
</dbReference>
<name>A0A1H7W3N2_9NOCA</name>
<dbReference type="EMBL" id="FOAW01000024">
    <property type="protein sequence ID" value="SEM16081.1"/>
    <property type="molecule type" value="Genomic_DNA"/>
</dbReference>
<reference evidence="3" key="1">
    <citation type="submission" date="2016-10" db="EMBL/GenBank/DDBJ databases">
        <authorList>
            <person name="Varghese N."/>
            <person name="Submissions S."/>
        </authorList>
    </citation>
    <scope>NUCLEOTIDE SEQUENCE [LARGE SCALE GENOMIC DNA]</scope>
    <source>
        <strain evidence="3">DSM 44675</strain>
    </source>
</reference>
<feature type="chain" id="PRO_5011634237" evidence="1">
    <location>
        <begin position="33"/>
        <end position="250"/>
    </location>
</feature>
<keyword evidence="3" id="KW-1185">Reference proteome</keyword>
<evidence type="ECO:0000313" key="2">
    <source>
        <dbReference type="EMBL" id="SEM16081.1"/>
    </source>
</evidence>
<dbReference type="Proteomes" id="UP000198677">
    <property type="component" value="Unassembled WGS sequence"/>
</dbReference>
<gene>
    <name evidence="2" type="ORF">SAMN05444583_12467</name>
</gene>
<evidence type="ECO:0000256" key="1">
    <source>
        <dbReference type="SAM" id="SignalP"/>
    </source>
</evidence>
<dbReference type="AlphaFoldDB" id="A0A1H7W3N2"/>
<proteinExistence type="predicted"/>
<feature type="signal peptide" evidence="1">
    <location>
        <begin position="1"/>
        <end position="32"/>
    </location>
</feature>
<evidence type="ECO:0000313" key="3">
    <source>
        <dbReference type="Proteomes" id="UP000198677"/>
    </source>
</evidence>
<organism evidence="2 3">
    <name type="scientific">Rhodococcus maanshanensis</name>
    <dbReference type="NCBI Taxonomy" id="183556"/>
    <lineage>
        <taxon>Bacteria</taxon>
        <taxon>Bacillati</taxon>
        <taxon>Actinomycetota</taxon>
        <taxon>Actinomycetes</taxon>
        <taxon>Mycobacteriales</taxon>
        <taxon>Nocardiaceae</taxon>
        <taxon>Rhodococcus</taxon>
    </lineage>
</organism>
<sequence>MAIAGQLARAGGAVLAALTVVAGGAGLGTAAAASTAPESAEPMINFLALTMLGSTSTDHATCVPGDPDPMPCDNGTFHSSNRGELGAVFSGPHSLKRGENVQLDAQFFAFAMPNGGLHPSRPDKVVTSATIKNPDGFVFAGGDVTAYTHDEAGAVDSGSVTALDATFTVDPVTGDVTATPPAGGWDIPSVERAGGGFSSGMVHVKVNYQATELVRDGEAAVGFIGTGVPVTEWLPSPTIDVMPELGGSGS</sequence>